<dbReference type="SUPFAM" id="SSF63418">
    <property type="entry name" value="MurE/MurF N-terminal domain"/>
    <property type="match status" value="1"/>
</dbReference>
<name>A0A7C1SV65_UNCKA</name>
<evidence type="ECO:0000256" key="5">
    <source>
        <dbReference type="ARBA" id="ARBA00022840"/>
    </source>
</evidence>
<keyword evidence="8 10" id="KW-0131">Cell cycle</keyword>
<dbReference type="InterPro" id="IPR036615">
    <property type="entry name" value="Mur_ligase_C_dom_sf"/>
</dbReference>
<dbReference type="InterPro" id="IPR004101">
    <property type="entry name" value="Mur_ligase_C"/>
</dbReference>
<dbReference type="Proteomes" id="UP000885744">
    <property type="component" value="Unassembled WGS sequence"/>
</dbReference>
<evidence type="ECO:0000256" key="3">
    <source>
        <dbReference type="ARBA" id="ARBA00022618"/>
    </source>
</evidence>
<dbReference type="Gene3D" id="3.40.1390.10">
    <property type="entry name" value="MurE/MurF, N-terminal domain"/>
    <property type="match status" value="1"/>
</dbReference>
<dbReference type="GO" id="GO:0005524">
    <property type="term" value="F:ATP binding"/>
    <property type="evidence" value="ECO:0007669"/>
    <property type="project" value="UniProtKB-KW"/>
</dbReference>
<dbReference type="InterPro" id="IPR005863">
    <property type="entry name" value="UDP-N-AcMur_synth"/>
</dbReference>
<dbReference type="EMBL" id="DRHH01000045">
    <property type="protein sequence ID" value="HEB13996.1"/>
    <property type="molecule type" value="Genomic_DNA"/>
</dbReference>
<keyword evidence="1" id="KW-0963">Cytoplasm</keyword>
<dbReference type="InterPro" id="IPR051046">
    <property type="entry name" value="MurCDEF_CellWall_CoF430Synth"/>
</dbReference>
<dbReference type="SUPFAM" id="SSF53244">
    <property type="entry name" value="MurD-like peptide ligases, peptide-binding domain"/>
    <property type="match status" value="1"/>
</dbReference>
<dbReference type="AlphaFoldDB" id="A0A7C1SV65"/>
<dbReference type="Pfam" id="PF01225">
    <property type="entry name" value="Mur_ligase"/>
    <property type="match status" value="1"/>
</dbReference>
<sequence>MKVNQDSRTIKPGEWFVAVKGDSFDGHDFVSDAVANGAAEVLELEELFDLTKKKIREYGPQVIAVTGSYGKTTTKEVVYKVLSSKFKGARTRGNLNTPLGVALEVINGLKQHHQFFVAEVGMDRLGEIKKSCLMISPQIGVLTSVGEMHLEKLGTLENIKQAKSELLVGLPVDGTAVLNWDDGNIREISEKFLGKKIKYGFSSGVDASAGKINNLPILGDKNKQAAFAAYCVGKLFGLEDRDIFSVLRRFKPPKGRLNLTSARNGIKIIDDTYNAGPQSTLAALNVLEDLTGDRKIAILGDMLELGKLEKASHNAVLKEALKVCDLVVPVGDRMQRAAEELGQRRFSSFGDLSFKNDDVVLIKGSRGMKMERFVKRIKSKAAVSIV</sequence>
<keyword evidence="4" id="KW-0547">Nucleotide-binding</keyword>
<feature type="domain" description="Mur ligase N-terminal catalytic" evidence="11">
    <location>
        <begin position="4"/>
        <end position="41"/>
    </location>
</feature>
<dbReference type="EC" id="6.3.2.10" evidence="10"/>
<dbReference type="SUPFAM" id="SSF53623">
    <property type="entry name" value="MurD-like peptide ligases, catalytic domain"/>
    <property type="match status" value="1"/>
</dbReference>
<organism evidence="14">
    <name type="scientific">candidate division WWE3 bacterium</name>
    <dbReference type="NCBI Taxonomy" id="2053526"/>
    <lineage>
        <taxon>Bacteria</taxon>
        <taxon>Katanobacteria</taxon>
    </lineage>
</organism>
<comment type="function">
    <text evidence="10">Involved in cell wall formation. Catalyzes the final step in the synthesis of UDP-N-acetylmuramoyl-pentapeptide, the precursor of murein.</text>
</comment>
<keyword evidence="5" id="KW-0067">ATP-binding</keyword>
<dbReference type="InterPro" id="IPR035911">
    <property type="entry name" value="MurE/MurF_N"/>
</dbReference>
<comment type="subcellular location">
    <subcellularLocation>
        <location evidence="10">Cytoplasm</location>
    </subcellularLocation>
</comment>
<evidence type="ECO:0000256" key="7">
    <source>
        <dbReference type="ARBA" id="ARBA00022984"/>
    </source>
</evidence>
<reference evidence="14" key="1">
    <citation type="journal article" date="2020" name="mSystems">
        <title>Genome- and Community-Level Interaction Insights into Carbon Utilization and Element Cycling Functions of Hydrothermarchaeota in Hydrothermal Sediment.</title>
        <authorList>
            <person name="Zhou Z."/>
            <person name="Liu Y."/>
            <person name="Xu W."/>
            <person name="Pan J."/>
            <person name="Luo Z.H."/>
            <person name="Li M."/>
        </authorList>
    </citation>
    <scope>NUCLEOTIDE SEQUENCE [LARGE SCALE GENOMIC DNA]</scope>
    <source>
        <strain evidence="14">HyVt-365</strain>
    </source>
</reference>
<evidence type="ECO:0000256" key="8">
    <source>
        <dbReference type="ARBA" id="ARBA00023306"/>
    </source>
</evidence>
<gene>
    <name evidence="14" type="ORF">ENI09_01115</name>
</gene>
<evidence type="ECO:0000259" key="12">
    <source>
        <dbReference type="Pfam" id="PF02875"/>
    </source>
</evidence>
<accession>A0A7C1SV65</accession>
<comment type="caution">
    <text evidence="14">The sequence shown here is derived from an EMBL/GenBank/DDBJ whole genome shotgun (WGS) entry which is preliminary data.</text>
</comment>
<keyword evidence="7 10" id="KW-0573">Peptidoglycan synthesis</keyword>
<dbReference type="NCBIfam" id="TIGR01143">
    <property type="entry name" value="murF"/>
    <property type="match status" value="1"/>
</dbReference>
<evidence type="ECO:0000259" key="13">
    <source>
        <dbReference type="Pfam" id="PF08245"/>
    </source>
</evidence>
<dbReference type="Pfam" id="PF02875">
    <property type="entry name" value="Mur_ligase_C"/>
    <property type="match status" value="1"/>
</dbReference>
<dbReference type="GO" id="GO:0047480">
    <property type="term" value="F:UDP-N-acetylmuramoyl-tripeptide-D-alanyl-D-alanine ligase activity"/>
    <property type="evidence" value="ECO:0007669"/>
    <property type="project" value="UniProtKB-EC"/>
</dbReference>
<keyword evidence="2 14" id="KW-0436">Ligase</keyword>
<dbReference type="GO" id="GO:0005737">
    <property type="term" value="C:cytoplasm"/>
    <property type="evidence" value="ECO:0007669"/>
    <property type="project" value="UniProtKB-SubCell"/>
</dbReference>
<evidence type="ECO:0000256" key="2">
    <source>
        <dbReference type="ARBA" id="ARBA00022598"/>
    </source>
</evidence>
<dbReference type="Gene3D" id="3.90.190.20">
    <property type="entry name" value="Mur ligase, C-terminal domain"/>
    <property type="match status" value="1"/>
</dbReference>
<dbReference type="PANTHER" id="PTHR43024:SF1">
    <property type="entry name" value="UDP-N-ACETYLMURAMOYL-TRIPEPTIDE--D-ALANYL-D-ALANINE LIGASE"/>
    <property type="match status" value="1"/>
</dbReference>
<dbReference type="InterPro" id="IPR000713">
    <property type="entry name" value="Mur_ligase_N"/>
</dbReference>
<keyword evidence="9 10" id="KW-0961">Cell wall biogenesis/degradation</keyword>
<dbReference type="Pfam" id="PF08245">
    <property type="entry name" value="Mur_ligase_M"/>
    <property type="match status" value="1"/>
</dbReference>
<dbReference type="PANTHER" id="PTHR43024">
    <property type="entry name" value="UDP-N-ACETYLMURAMOYL-TRIPEPTIDE--D-ALANYL-D-ALANINE LIGASE"/>
    <property type="match status" value="1"/>
</dbReference>
<proteinExistence type="predicted"/>
<dbReference type="InterPro" id="IPR013221">
    <property type="entry name" value="Mur_ligase_cen"/>
</dbReference>
<evidence type="ECO:0000256" key="4">
    <source>
        <dbReference type="ARBA" id="ARBA00022741"/>
    </source>
</evidence>
<dbReference type="UniPathway" id="UPA00219"/>
<evidence type="ECO:0000259" key="11">
    <source>
        <dbReference type="Pfam" id="PF01225"/>
    </source>
</evidence>
<evidence type="ECO:0000256" key="10">
    <source>
        <dbReference type="RuleBase" id="RU004136"/>
    </source>
</evidence>
<dbReference type="GO" id="GO:0009252">
    <property type="term" value="P:peptidoglycan biosynthetic process"/>
    <property type="evidence" value="ECO:0007669"/>
    <property type="project" value="UniProtKB-UniPathway"/>
</dbReference>
<protein>
    <recommendedName>
        <fullName evidence="10">UDP-N-acetylmuramoyl-tripeptide--D-alanyl-D-alanine ligase</fullName>
        <ecNumber evidence="10">6.3.2.10</ecNumber>
    </recommendedName>
</protein>
<dbReference type="InterPro" id="IPR036565">
    <property type="entry name" value="Mur-like_cat_sf"/>
</dbReference>
<evidence type="ECO:0000256" key="6">
    <source>
        <dbReference type="ARBA" id="ARBA00022960"/>
    </source>
</evidence>
<comment type="pathway">
    <text evidence="10">Cell wall biogenesis; peptidoglycan biosynthesis.</text>
</comment>
<keyword evidence="6 10" id="KW-0133">Cell shape</keyword>
<dbReference type="GO" id="GO:0071555">
    <property type="term" value="P:cell wall organization"/>
    <property type="evidence" value="ECO:0007669"/>
    <property type="project" value="UniProtKB-KW"/>
</dbReference>
<keyword evidence="3 10" id="KW-0132">Cell division</keyword>
<evidence type="ECO:0000313" key="14">
    <source>
        <dbReference type="EMBL" id="HEB13996.1"/>
    </source>
</evidence>
<evidence type="ECO:0000256" key="9">
    <source>
        <dbReference type="ARBA" id="ARBA00023316"/>
    </source>
</evidence>
<dbReference type="GO" id="GO:0051301">
    <property type="term" value="P:cell division"/>
    <property type="evidence" value="ECO:0007669"/>
    <property type="project" value="UniProtKB-KW"/>
</dbReference>
<comment type="catalytic activity">
    <reaction evidence="10">
        <text>D-alanyl-D-alanine + UDP-N-acetyl-alpha-D-muramoyl-L-alanyl-gamma-D-glutamyl-meso-2,6-diaminopimelate + ATP = UDP-N-acetyl-alpha-D-muramoyl-L-alanyl-gamma-D-glutamyl-meso-2,6-diaminopimeloyl-D-alanyl-D-alanine + ADP + phosphate + H(+)</text>
        <dbReference type="Rhea" id="RHEA:28374"/>
        <dbReference type="ChEBI" id="CHEBI:15378"/>
        <dbReference type="ChEBI" id="CHEBI:30616"/>
        <dbReference type="ChEBI" id="CHEBI:43474"/>
        <dbReference type="ChEBI" id="CHEBI:57822"/>
        <dbReference type="ChEBI" id="CHEBI:61386"/>
        <dbReference type="ChEBI" id="CHEBI:83905"/>
        <dbReference type="ChEBI" id="CHEBI:456216"/>
        <dbReference type="EC" id="6.3.2.10"/>
    </reaction>
</comment>
<dbReference type="Gene3D" id="3.40.1190.10">
    <property type="entry name" value="Mur-like, catalytic domain"/>
    <property type="match status" value="1"/>
</dbReference>
<feature type="domain" description="Mur ligase central" evidence="13">
    <location>
        <begin position="65"/>
        <end position="212"/>
    </location>
</feature>
<dbReference type="GO" id="GO:0008360">
    <property type="term" value="P:regulation of cell shape"/>
    <property type="evidence" value="ECO:0007669"/>
    <property type="project" value="UniProtKB-KW"/>
</dbReference>
<feature type="domain" description="Mur ligase C-terminal" evidence="12">
    <location>
        <begin position="255"/>
        <end position="366"/>
    </location>
</feature>
<evidence type="ECO:0000256" key="1">
    <source>
        <dbReference type="ARBA" id="ARBA00022490"/>
    </source>
</evidence>